<protein>
    <submittedName>
        <fullName evidence="2">Uncharacterized protein</fullName>
    </submittedName>
</protein>
<keyword evidence="1" id="KW-1185">Reference proteome</keyword>
<accession>A0A915I1G6</accession>
<reference evidence="2" key="1">
    <citation type="submission" date="2022-11" db="UniProtKB">
        <authorList>
            <consortium name="WormBaseParasite"/>
        </authorList>
    </citation>
    <scope>IDENTIFICATION</scope>
</reference>
<evidence type="ECO:0000313" key="2">
    <source>
        <dbReference type="WBParaSite" id="nRc.2.0.1.t07973-RA"/>
    </source>
</evidence>
<organism evidence="1 2">
    <name type="scientific">Romanomermis culicivorax</name>
    <name type="common">Nematode worm</name>
    <dbReference type="NCBI Taxonomy" id="13658"/>
    <lineage>
        <taxon>Eukaryota</taxon>
        <taxon>Metazoa</taxon>
        <taxon>Ecdysozoa</taxon>
        <taxon>Nematoda</taxon>
        <taxon>Enoplea</taxon>
        <taxon>Dorylaimia</taxon>
        <taxon>Mermithida</taxon>
        <taxon>Mermithoidea</taxon>
        <taxon>Mermithidae</taxon>
        <taxon>Romanomermis</taxon>
    </lineage>
</organism>
<name>A0A915I1G6_ROMCU</name>
<dbReference type="WBParaSite" id="nRc.2.0.1.t07973-RA">
    <property type="protein sequence ID" value="nRc.2.0.1.t07973-RA"/>
    <property type="gene ID" value="nRc.2.0.1.g07973"/>
</dbReference>
<evidence type="ECO:0000313" key="1">
    <source>
        <dbReference type="Proteomes" id="UP000887565"/>
    </source>
</evidence>
<dbReference type="AlphaFoldDB" id="A0A915I1G6"/>
<dbReference type="Proteomes" id="UP000887565">
    <property type="component" value="Unplaced"/>
</dbReference>
<sequence length="111" mass="12642">MNMKDLTAFLMEFMEEIVLESSKSTIWNGNYIKASKEKFSFFAIFHFFADDDAESRKNFCTFKAVGCLTIVTGMIGLNTGATSKSRSSKFRRFGCNFEERRITFSLPGIPC</sequence>
<proteinExistence type="predicted"/>